<keyword evidence="4 7" id="KW-0418">Kinase</keyword>
<dbReference type="Proteomes" id="UP000520767">
    <property type="component" value="Unassembled WGS sequence"/>
</dbReference>
<proteinExistence type="inferred from homology"/>
<evidence type="ECO:0000313" key="7">
    <source>
        <dbReference type="EMBL" id="MBB4912571.1"/>
    </source>
</evidence>
<dbReference type="Gene3D" id="3.40.1190.20">
    <property type="match status" value="1"/>
</dbReference>
<dbReference type="InterPro" id="IPR002173">
    <property type="entry name" value="Carboh/pur_kinase_PfkB_CS"/>
</dbReference>
<dbReference type="GO" id="GO:0008865">
    <property type="term" value="F:fructokinase activity"/>
    <property type="evidence" value="ECO:0007669"/>
    <property type="project" value="UniProtKB-EC"/>
</dbReference>
<evidence type="ECO:0000256" key="1">
    <source>
        <dbReference type="ARBA" id="ARBA00010688"/>
    </source>
</evidence>
<evidence type="ECO:0000313" key="8">
    <source>
        <dbReference type="Proteomes" id="UP000520767"/>
    </source>
</evidence>
<keyword evidence="5" id="KW-0067">ATP-binding</keyword>
<sequence length="321" mass="32957">MRKIAMILVGGEALVDLVPAPGTVPGELGPLLPLPGGGPYNVAITVGRLGAPVRFLSRLSTDSFGDALLRRLELSGVDTSMVQRGPEPTTLAVAGIAADGSARYSFHVEGTADREVAHPGPLPAEIKIVSLGTLSLLLEPGASRYEQLLRDHSGSGGLTVLDPNIRPAMVTDATAYRARFASWLPDIGLLKLSIEDAAWLAGGSQGGDTDKAVAEWLSLGPAAVVLTRGGDGIVVRTAGGVEVEVPTVPTAVADTIGAGDTVHGALLSWLCHNGITTPETLRTVDADAWRAALTFAARAASVTVSRAGAEPPYAAELAVQS</sequence>
<dbReference type="GO" id="GO:0005524">
    <property type="term" value="F:ATP binding"/>
    <property type="evidence" value="ECO:0007669"/>
    <property type="project" value="UniProtKB-KW"/>
</dbReference>
<dbReference type="InterPro" id="IPR050306">
    <property type="entry name" value="PfkB_Carbo_kinase"/>
</dbReference>
<dbReference type="CDD" id="cd01167">
    <property type="entry name" value="bac_FRK"/>
    <property type="match status" value="1"/>
</dbReference>
<protein>
    <submittedName>
        <fullName evidence="7">Fructokinase</fullName>
        <ecNumber evidence="7">2.7.1.4</ecNumber>
    </submittedName>
</protein>
<dbReference type="Pfam" id="PF00294">
    <property type="entry name" value="PfkB"/>
    <property type="match status" value="1"/>
</dbReference>
<gene>
    <name evidence="7" type="ORF">FHR82_008843</name>
</gene>
<dbReference type="PROSITE" id="PS00584">
    <property type="entry name" value="PFKB_KINASES_2"/>
    <property type="match status" value="1"/>
</dbReference>
<evidence type="ECO:0000256" key="5">
    <source>
        <dbReference type="ARBA" id="ARBA00022840"/>
    </source>
</evidence>
<keyword evidence="2 7" id="KW-0808">Transferase</keyword>
<keyword evidence="3" id="KW-0547">Nucleotide-binding</keyword>
<dbReference type="InterPro" id="IPR011611">
    <property type="entry name" value="PfkB_dom"/>
</dbReference>
<organism evidence="7 8">
    <name type="scientific">Actinophytocola algeriensis</name>
    <dbReference type="NCBI Taxonomy" id="1768010"/>
    <lineage>
        <taxon>Bacteria</taxon>
        <taxon>Bacillati</taxon>
        <taxon>Actinomycetota</taxon>
        <taxon>Actinomycetes</taxon>
        <taxon>Pseudonocardiales</taxon>
        <taxon>Pseudonocardiaceae</taxon>
    </lineage>
</organism>
<evidence type="ECO:0000256" key="3">
    <source>
        <dbReference type="ARBA" id="ARBA00022741"/>
    </source>
</evidence>
<dbReference type="SUPFAM" id="SSF53613">
    <property type="entry name" value="Ribokinase-like"/>
    <property type="match status" value="1"/>
</dbReference>
<name>A0A7W7VJH9_9PSEU</name>
<evidence type="ECO:0000256" key="4">
    <source>
        <dbReference type="ARBA" id="ARBA00022777"/>
    </source>
</evidence>
<dbReference type="PANTHER" id="PTHR43085:SF1">
    <property type="entry name" value="PSEUDOURIDINE KINASE-RELATED"/>
    <property type="match status" value="1"/>
</dbReference>
<dbReference type="EC" id="2.7.1.4" evidence="7"/>
<accession>A0A7W7VJH9</accession>
<comment type="caution">
    <text evidence="7">The sequence shown here is derived from an EMBL/GenBank/DDBJ whole genome shotgun (WGS) entry which is preliminary data.</text>
</comment>
<dbReference type="EMBL" id="JACHJQ010000014">
    <property type="protein sequence ID" value="MBB4912571.1"/>
    <property type="molecule type" value="Genomic_DNA"/>
</dbReference>
<evidence type="ECO:0000259" key="6">
    <source>
        <dbReference type="Pfam" id="PF00294"/>
    </source>
</evidence>
<comment type="similarity">
    <text evidence="1">Belongs to the carbohydrate kinase PfkB family.</text>
</comment>
<dbReference type="AlphaFoldDB" id="A0A7W7VJH9"/>
<feature type="domain" description="Carbohydrate kinase PfkB" evidence="6">
    <location>
        <begin position="34"/>
        <end position="311"/>
    </location>
</feature>
<dbReference type="InterPro" id="IPR029056">
    <property type="entry name" value="Ribokinase-like"/>
</dbReference>
<keyword evidence="8" id="KW-1185">Reference proteome</keyword>
<dbReference type="PANTHER" id="PTHR43085">
    <property type="entry name" value="HEXOKINASE FAMILY MEMBER"/>
    <property type="match status" value="1"/>
</dbReference>
<evidence type="ECO:0000256" key="2">
    <source>
        <dbReference type="ARBA" id="ARBA00022679"/>
    </source>
</evidence>
<reference evidence="7 8" key="1">
    <citation type="submission" date="2020-08" db="EMBL/GenBank/DDBJ databases">
        <title>Genomic Encyclopedia of Type Strains, Phase III (KMG-III): the genomes of soil and plant-associated and newly described type strains.</title>
        <authorList>
            <person name="Whitman W."/>
        </authorList>
    </citation>
    <scope>NUCLEOTIDE SEQUENCE [LARGE SCALE GENOMIC DNA]</scope>
    <source>
        <strain evidence="7 8">CECT 8960</strain>
    </source>
</reference>